<evidence type="ECO:0000313" key="3">
    <source>
        <dbReference type="Proteomes" id="UP000663193"/>
    </source>
</evidence>
<dbReference type="Proteomes" id="UP000663193">
    <property type="component" value="Chromosome 15"/>
</dbReference>
<proteinExistence type="predicted"/>
<dbReference type="EMBL" id="CP069037">
    <property type="protein sequence ID" value="QRD03633.1"/>
    <property type="molecule type" value="Genomic_DNA"/>
</dbReference>
<sequence>MKVLVCLAFARLGIGSVARVQDPEWRQMQFSDILSWPSVSQLMQVL</sequence>
<evidence type="ECO:0000313" key="2">
    <source>
        <dbReference type="EMBL" id="QRD03633.1"/>
    </source>
</evidence>
<protein>
    <submittedName>
        <fullName evidence="2">Uncharacterized protein</fullName>
    </submittedName>
</protein>
<evidence type="ECO:0000256" key="1">
    <source>
        <dbReference type="SAM" id="SignalP"/>
    </source>
</evidence>
<dbReference type="VEuPathDB" id="FungiDB:JI435_420020"/>
<name>A0A7U2I844_PHANO</name>
<accession>A0A7U2I844</accession>
<keyword evidence="1" id="KW-0732">Signal</keyword>
<dbReference type="AlphaFoldDB" id="A0A7U2I844"/>
<keyword evidence="3" id="KW-1185">Reference proteome</keyword>
<feature type="chain" id="PRO_5031231199" evidence="1">
    <location>
        <begin position="16"/>
        <end position="46"/>
    </location>
</feature>
<gene>
    <name evidence="2" type="ORF">JI435_420020</name>
</gene>
<organism evidence="2 3">
    <name type="scientific">Phaeosphaeria nodorum (strain SN15 / ATCC MYA-4574 / FGSC 10173)</name>
    <name type="common">Glume blotch fungus</name>
    <name type="synonym">Parastagonospora nodorum</name>
    <dbReference type="NCBI Taxonomy" id="321614"/>
    <lineage>
        <taxon>Eukaryota</taxon>
        <taxon>Fungi</taxon>
        <taxon>Dikarya</taxon>
        <taxon>Ascomycota</taxon>
        <taxon>Pezizomycotina</taxon>
        <taxon>Dothideomycetes</taxon>
        <taxon>Pleosporomycetidae</taxon>
        <taxon>Pleosporales</taxon>
        <taxon>Pleosporineae</taxon>
        <taxon>Phaeosphaeriaceae</taxon>
        <taxon>Parastagonospora</taxon>
    </lineage>
</organism>
<reference evidence="3" key="1">
    <citation type="journal article" date="2021" name="BMC Genomics">
        <title>Chromosome-level genome assembly and manually-curated proteome of model necrotroph Parastagonospora nodorum Sn15 reveals a genome-wide trove of candidate effector homologs, and redundancy of virulence-related functions within an accessory chromosome.</title>
        <authorList>
            <person name="Bertazzoni S."/>
            <person name="Jones D.A.B."/>
            <person name="Phan H.T."/>
            <person name="Tan K.-C."/>
            <person name="Hane J.K."/>
        </authorList>
    </citation>
    <scope>NUCLEOTIDE SEQUENCE [LARGE SCALE GENOMIC DNA]</scope>
    <source>
        <strain evidence="3">SN15 / ATCC MYA-4574 / FGSC 10173)</strain>
    </source>
</reference>
<feature type="signal peptide" evidence="1">
    <location>
        <begin position="1"/>
        <end position="15"/>
    </location>
</feature>